<evidence type="ECO:0000256" key="2">
    <source>
        <dbReference type="ARBA" id="ARBA00022643"/>
    </source>
</evidence>
<dbReference type="SUPFAM" id="SSF51679">
    <property type="entry name" value="Bacterial luciferase-like"/>
    <property type="match status" value="1"/>
</dbReference>
<dbReference type="InterPro" id="IPR050172">
    <property type="entry name" value="SsuD_RutA_monooxygenase"/>
</dbReference>
<organism evidence="6 7">
    <name type="scientific">Reticulibacter mediterranei</name>
    <dbReference type="NCBI Taxonomy" id="2778369"/>
    <lineage>
        <taxon>Bacteria</taxon>
        <taxon>Bacillati</taxon>
        <taxon>Chloroflexota</taxon>
        <taxon>Ktedonobacteria</taxon>
        <taxon>Ktedonobacterales</taxon>
        <taxon>Reticulibacteraceae</taxon>
        <taxon>Reticulibacter</taxon>
    </lineage>
</organism>
<accession>A0A8J3IUC4</accession>
<dbReference type="PANTHER" id="PTHR42847:SF8">
    <property type="entry name" value="CONSERVED PROTEIN"/>
    <property type="match status" value="1"/>
</dbReference>
<dbReference type="AlphaFoldDB" id="A0A8J3IUC4"/>
<dbReference type="InterPro" id="IPR011251">
    <property type="entry name" value="Luciferase-like_dom"/>
</dbReference>
<dbReference type="EMBL" id="BNJK01000002">
    <property type="protein sequence ID" value="GHO98713.1"/>
    <property type="molecule type" value="Genomic_DNA"/>
</dbReference>
<name>A0A8J3IUC4_9CHLR</name>
<dbReference type="GO" id="GO:0046306">
    <property type="term" value="P:alkanesulfonate catabolic process"/>
    <property type="evidence" value="ECO:0007669"/>
    <property type="project" value="TreeGrafter"/>
</dbReference>
<keyword evidence="2" id="KW-0288">FMN</keyword>
<dbReference type="Pfam" id="PF00296">
    <property type="entry name" value="Bac_luciferase"/>
    <property type="match status" value="1"/>
</dbReference>
<comment type="caution">
    <text evidence="6">The sequence shown here is derived from an EMBL/GenBank/DDBJ whole genome shotgun (WGS) entry which is preliminary data.</text>
</comment>
<dbReference type="RefSeq" id="WP_308441722.1">
    <property type="nucleotide sequence ID" value="NZ_BNJK01000002.1"/>
</dbReference>
<keyword evidence="7" id="KW-1185">Reference proteome</keyword>
<keyword evidence="1" id="KW-0285">Flavoprotein</keyword>
<reference evidence="6" key="1">
    <citation type="submission" date="2020-10" db="EMBL/GenBank/DDBJ databases">
        <title>Taxonomic study of unclassified bacteria belonging to the class Ktedonobacteria.</title>
        <authorList>
            <person name="Yabe S."/>
            <person name="Wang C.M."/>
            <person name="Zheng Y."/>
            <person name="Sakai Y."/>
            <person name="Cavaletti L."/>
            <person name="Monciardini P."/>
            <person name="Donadio S."/>
        </authorList>
    </citation>
    <scope>NUCLEOTIDE SEQUENCE</scope>
    <source>
        <strain evidence="6">ID150040</strain>
    </source>
</reference>
<proteinExistence type="predicted"/>
<evidence type="ECO:0000313" key="6">
    <source>
        <dbReference type="EMBL" id="GHO98713.1"/>
    </source>
</evidence>
<dbReference type="NCBIfam" id="TIGR03560">
    <property type="entry name" value="F420_Rv1855c"/>
    <property type="match status" value="1"/>
</dbReference>
<evidence type="ECO:0000256" key="3">
    <source>
        <dbReference type="ARBA" id="ARBA00023002"/>
    </source>
</evidence>
<feature type="domain" description="Luciferase-like" evidence="5">
    <location>
        <begin position="19"/>
        <end position="258"/>
    </location>
</feature>
<gene>
    <name evidence="6" type="ORF">KSF_087610</name>
</gene>
<keyword evidence="3" id="KW-0560">Oxidoreductase</keyword>
<dbReference type="Gene3D" id="3.20.20.30">
    <property type="entry name" value="Luciferase-like domain"/>
    <property type="match status" value="1"/>
</dbReference>
<evidence type="ECO:0000313" key="7">
    <source>
        <dbReference type="Proteomes" id="UP000597444"/>
    </source>
</evidence>
<evidence type="ECO:0000259" key="5">
    <source>
        <dbReference type="Pfam" id="PF00296"/>
    </source>
</evidence>
<protein>
    <submittedName>
        <fullName evidence="6">LLM class F420-dependent oxidoreductase</fullName>
    </submittedName>
</protein>
<evidence type="ECO:0000256" key="4">
    <source>
        <dbReference type="ARBA" id="ARBA00023033"/>
    </source>
</evidence>
<sequence length="327" mass="37046">MLQIGIKLPQEWQIEQIDAIVAYETMTRVAQEAEKLGFTSVWLSDHLFSDAAPHPEERLYFECWTTTAALARDTSRIHIGQLVTCNSFRPPALLAKMASTVDVLSHGRLVCGIGAGWYEREYHAYGYPHPDPPTRLRQLRETLQILQAMWRQQEATFEGNYYQIRGAINQPKGVQRPHIPLLVGGKGEQVTLKLIARYADACNFTHPSSEELAHKFALLKAYCNAIGREYHQIQRTIYVNGFLAPTDAEAEEQVSRAHSKFSVEHVRTRGLLGSPQTVRGRLEELEQMGVQEVIVFLRDAHDLESLHLLAQAAHLEKGVHHLPSTQR</sequence>
<dbReference type="Proteomes" id="UP000597444">
    <property type="component" value="Unassembled WGS sequence"/>
</dbReference>
<dbReference type="PANTHER" id="PTHR42847">
    <property type="entry name" value="ALKANESULFONATE MONOOXYGENASE"/>
    <property type="match status" value="1"/>
</dbReference>
<dbReference type="InterPro" id="IPR019952">
    <property type="entry name" value="F420_OxRdatse_Rv1855c_pred"/>
</dbReference>
<evidence type="ECO:0000256" key="1">
    <source>
        <dbReference type="ARBA" id="ARBA00022630"/>
    </source>
</evidence>
<dbReference type="GO" id="GO:0008726">
    <property type="term" value="F:alkanesulfonate monooxygenase activity"/>
    <property type="evidence" value="ECO:0007669"/>
    <property type="project" value="TreeGrafter"/>
</dbReference>
<dbReference type="InterPro" id="IPR036661">
    <property type="entry name" value="Luciferase-like_sf"/>
</dbReference>
<keyword evidence="4" id="KW-0503">Monooxygenase</keyword>